<feature type="region of interest" description="Disordered" evidence="7">
    <location>
        <begin position="275"/>
        <end position="305"/>
    </location>
</feature>
<dbReference type="GO" id="GO:0008360">
    <property type="term" value="P:regulation of cell shape"/>
    <property type="evidence" value="ECO:0007669"/>
    <property type="project" value="UniProtKB-KW"/>
</dbReference>
<evidence type="ECO:0000256" key="6">
    <source>
        <dbReference type="SAM" id="Coils"/>
    </source>
</evidence>
<dbReference type="InterPro" id="IPR055342">
    <property type="entry name" value="MreC_beta-barrel_core"/>
</dbReference>
<evidence type="ECO:0000256" key="4">
    <source>
        <dbReference type="ARBA" id="ARBA00032089"/>
    </source>
</evidence>
<feature type="domain" description="Rod shape-determining protein MreC beta-barrel core" evidence="8">
    <location>
        <begin position="121"/>
        <end position="270"/>
    </location>
</feature>
<evidence type="ECO:0000259" key="8">
    <source>
        <dbReference type="Pfam" id="PF04085"/>
    </source>
</evidence>
<protein>
    <recommendedName>
        <fullName evidence="2 5">Cell shape-determining protein MreC</fullName>
    </recommendedName>
    <alternativeName>
        <fullName evidence="4 5">Cell shape protein MreC</fullName>
    </alternativeName>
</protein>
<evidence type="ECO:0000256" key="1">
    <source>
        <dbReference type="ARBA" id="ARBA00009369"/>
    </source>
</evidence>
<evidence type="ECO:0000256" key="5">
    <source>
        <dbReference type="PIRNR" id="PIRNR038471"/>
    </source>
</evidence>
<accession>A0A517DRZ5</accession>
<dbReference type="KEGG" id="sted:SPTER_14370"/>
<keyword evidence="3 5" id="KW-0133">Cell shape</keyword>
<evidence type="ECO:0000256" key="2">
    <source>
        <dbReference type="ARBA" id="ARBA00013855"/>
    </source>
</evidence>
<feature type="coiled-coil region" evidence="6">
    <location>
        <begin position="67"/>
        <end position="94"/>
    </location>
</feature>
<dbReference type="PANTHER" id="PTHR34138">
    <property type="entry name" value="CELL SHAPE-DETERMINING PROTEIN MREC"/>
    <property type="match status" value="1"/>
</dbReference>
<name>A0A517DRZ5_9FIRM</name>
<evidence type="ECO:0000256" key="3">
    <source>
        <dbReference type="ARBA" id="ARBA00022960"/>
    </source>
</evidence>
<dbReference type="InterPro" id="IPR042177">
    <property type="entry name" value="Cell/Rod_1"/>
</dbReference>
<dbReference type="Gene3D" id="2.40.10.340">
    <property type="entry name" value="Rod shape-determining protein MreC, domain 1"/>
    <property type="match status" value="1"/>
</dbReference>
<dbReference type="PIRSF" id="PIRSF038471">
    <property type="entry name" value="MreC"/>
    <property type="match status" value="1"/>
</dbReference>
<sequence>MRFIHKKTVILVVAVLTVFLLAGTIAKGKYQFAVMEQVVITLLTPVEYVLMKVGYGVRQTGSFTGQLMTVYRDNQTLKAEIENLRQNSINITEIQAENTRLRAMLDYKNRAPQFDFVTAQVIARDPGTWTSIIMINRGAADGIAKDMPVVTAQGLVGSVISVYSNAAKVQLILDPRSAVGCLVQRPESRVAGIVEGKSASPLSPHMINIARDADIIKSDKVITSGFGGIYPKGVLVGEVVDIINDEGGLLKYAVLKPAVDFDRLEEVLVIVRSREPAPGPQPVTAPAIPGSQTSGQPGPAKGTAQ</sequence>
<dbReference type="AlphaFoldDB" id="A0A517DRZ5"/>
<dbReference type="NCBIfam" id="TIGR00219">
    <property type="entry name" value="mreC"/>
    <property type="match status" value="1"/>
</dbReference>
<dbReference type="EMBL" id="CP036259">
    <property type="protein sequence ID" value="QDR80122.1"/>
    <property type="molecule type" value="Genomic_DNA"/>
</dbReference>
<dbReference type="RefSeq" id="WP_144349684.1">
    <property type="nucleotide sequence ID" value="NZ_CP036259.1"/>
</dbReference>
<dbReference type="Gene3D" id="2.40.10.350">
    <property type="entry name" value="Rod shape-determining protein MreC, domain 2"/>
    <property type="match status" value="1"/>
</dbReference>
<dbReference type="PANTHER" id="PTHR34138:SF1">
    <property type="entry name" value="CELL SHAPE-DETERMINING PROTEIN MREC"/>
    <property type="match status" value="1"/>
</dbReference>
<dbReference type="OrthoDB" id="9792313at2"/>
<organism evidence="9 10">
    <name type="scientific">Sporomusa termitida</name>
    <dbReference type="NCBI Taxonomy" id="2377"/>
    <lineage>
        <taxon>Bacteria</taxon>
        <taxon>Bacillati</taxon>
        <taxon>Bacillota</taxon>
        <taxon>Negativicutes</taxon>
        <taxon>Selenomonadales</taxon>
        <taxon>Sporomusaceae</taxon>
        <taxon>Sporomusa</taxon>
    </lineage>
</organism>
<dbReference type="Pfam" id="PF04085">
    <property type="entry name" value="MreC"/>
    <property type="match status" value="1"/>
</dbReference>
<evidence type="ECO:0000256" key="7">
    <source>
        <dbReference type="SAM" id="MobiDB-lite"/>
    </source>
</evidence>
<evidence type="ECO:0000313" key="10">
    <source>
        <dbReference type="Proteomes" id="UP000320776"/>
    </source>
</evidence>
<comment type="function">
    <text evidence="5">Involved in formation and maintenance of cell shape.</text>
</comment>
<dbReference type="InterPro" id="IPR007221">
    <property type="entry name" value="MreC"/>
</dbReference>
<dbReference type="InterPro" id="IPR042175">
    <property type="entry name" value="Cell/Rod_MreC_2"/>
</dbReference>
<keyword evidence="6" id="KW-0175">Coiled coil</keyword>
<reference evidence="9 10" key="1">
    <citation type="submission" date="2019-02" db="EMBL/GenBank/DDBJ databases">
        <title>Closed genome of Sporomusa termitida DSM 4440.</title>
        <authorList>
            <person name="Poehlein A."/>
            <person name="Daniel R."/>
        </authorList>
    </citation>
    <scope>NUCLEOTIDE SEQUENCE [LARGE SCALE GENOMIC DNA]</scope>
    <source>
        <strain evidence="9 10">DSM 4440</strain>
    </source>
</reference>
<dbReference type="Proteomes" id="UP000320776">
    <property type="component" value="Chromosome"/>
</dbReference>
<evidence type="ECO:0000313" key="9">
    <source>
        <dbReference type="EMBL" id="QDR80122.1"/>
    </source>
</evidence>
<comment type="similarity">
    <text evidence="1 5">Belongs to the MreC family.</text>
</comment>
<keyword evidence="10" id="KW-1185">Reference proteome</keyword>
<proteinExistence type="inferred from homology"/>
<gene>
    <name evidence="9" type="ORF">SPTER_14370</name>
</gene>
<dbReference type="GO" id="GO:0005886">
    <property type="term" value="C:plasma membrane"/>
    <property type="evidence" value="ECO:0007669"/>
    <property type="project" value="TreeGrafter"/>
</dbReference>